<name>A0ABX4M8V8_9ACTO</name>
<keyword evidence="2" id="KW-1185">Reference proteome</keyword>
<accession>A0ABX4M8V8</accession>
<evidence type="ECO:0000313" key="2">
    <source>
        <dbReference type="Proteomes" id="UP000194577"/>
    </source>
</evidence>
<comment type="caution">
    <text evidence="1">The sequence shown here is derived from an EMBL/GenBank/DDBJ whole genome shotgun (WGS) entry which is preliminary data.</text>
</comment>
<proteinExistence type="predicted"/>
<reference evidence="1 2" key="1">
    <citation type="submission" date="2017-10" db="EMBL/GenBank/DDBJ databases">
        <title>Draft genome sequence of cellulolytic Actinomyces sp CtC72 isolated from cattle rumen fluid.</title>
        <authorList>
            <person name="Joshi A.J."/>
            <person name="Vasudevan G."/>
            <person name="Lanjekar V.B."/>
            <person name="Hivarkar S."/>
            <person name="Engineer A."/>
            <person name="Pore S.D."/>
            <person name="Dhakephalkar P.K."/>
            <person name="Dagar S."/>
        </authorList>
    </citation>
    <scope>NUCLEOTIDE SEQUENCE [LARGE SCALE GENOMIC DNA]</scope>
    <source>
        <strain evidence="2">CtC72</strain>
    </source>
</reference>
<organism evidence="1 2">
    <name type="scientific">Actinomyces ruminis</name>
    <dbReference type="NCBI Taxonomy" id="1937003"/>
    <lineage>
        <taxon>Bacteria</taxon>
        <taxon>Bacillati</taxon>
        <taxon>Actinomycetota</taxon>
        <taxon>Actinomycetes</taxon>
        <taxon>Actinomycetales</taxon>
        <taxon>Actinomycetaceae</taxon>
        <taxon>Actinomyces</taxon>
    </lineage>
</organism>
<evidence type="ECO:0000313" key="1">
    <source>
        <dbReference type="EMBL" id="PHP51875.1"/>
    </source>
</evidence>
<sequence>MGTTRGCRFRSNEVTTNSELLGCSSQGQLAFSLIPITVPPTLDGIRTWVFLYNFDSQTGVLNMEVSLPSAFAERFITAWQQRILLPSVGTFESAGTDLSDVLPPATVNFEIKDVG</sequence>
<dbReference type="Proteomes" id="UP000194577">
    <property type="component" value="Unassembled WGS sequence"/>
</dbReference>
<gene>
    <name evidence="1" type="ORF">BW737_013755</name>
</gene>
<dbReference type="EMBL" id="MTPX02000075">
    <property type="protein sequence ID" value="PHP51875.1"/>
    <property type="molecule type" value="Genomic_DNA"/>
</dbReference>
<protein>
    <submittedName>
        <fullName evidence="1">Uncharacterized protein</fullName>
    </submittedName>
</protein>